<protein>
    <submittedName>
        <fullName evidence="2">Uncharacterized protein</fullName>
    </submittedName>
</protein>
<evidence type="ECO:0000313" key="2">
    <source>
        <dbReference type="EMBL" id="RUO25605.1"/>
    </source>
</evidence>
<proteinExistence type="predicted"/>
<dbReference type="RefSeq" id="WP_126802344.1">
    <property type="nucleotide sequence ID" value="NZ_PIPL01000001.1"/>
</dbReference>
<dbReference type="EMBL" id="PIPL01000001">
    <property type="protein sequence ID" value="RUO25605.1"/>
    <property type="molecule type" value="Genomic_DNA"/>
</dbReference>
<gene>
    <name evidence="2" type="ORF">CWE09_02420</name>
</gene>
<sequence length="115" mass="12600">MSKLDKEKVIEEFSAAYKKANGKAPKVEDSNGWFSVDDGKNIRLAQLDEWRQELEGSSSKKPATSSKATKAKAPASKTKSKGKSSASGVTAKQLWREKLAQDARDCRLPRGFPAE</sequence>
<feature type="region of interest" description="Disordered" evidence="1">
    <location>
        <begin position="52"/>
        <end position="93"/>
    </location>
</feature>
<organism evidence="2 3">
    <name type="scientific">Aliidiomarina minuta</name>
    <dbReference type="NCBI Taxonomy" id="880057"/>
    <lineage>
        <taxon>Bacteria</taxon>
        <taxon>Pseudomonadati</taxon>
        <taxon>Pseudomonadota</taxon>
        <taxon>Gammaproteobacteria</taxon>
        <taxon>Alteromonadales</taxon>
        <taxon>Idiomarinaceae</taxon>
        <taxon>Aliidiomarina</taxon>
    </lineage>
</organism>
<accession>A0A432W6A7</accession>
<comment type="caution">
    <text evidence="2">The sequence shown here is derived from an EMBL/GenBank/DDBJ whole genome shotgun (WGS) entry which is preliminary data.</text>
</comment>
<name>A0A432W6A7_9GAMM</name>
<reference evidence="2 3" key="1">
    <citation type="journal article" date="2011" name="Front. Microbiol.">
        <title>Genomic signatures of strain selection and enhancement in Bacillus atrophaeus var. globigii, a historical biowarfare simulant.</title>
        <authorList>
            <person name="Gibbons H.S."/>
            <person name="Broomall S.M."/>
            <person name="McNew L.A."/>
            <person name="Daligault H."/>
            <person name="Chapman C."/>
            <person name="Bruce D."/>
            <person name="Karavis M."/>
            <person name="Krepps M."/>
            <person name="McGregor P.A."/>
            <person name="Hong C."/>
            <person name="Park K.H."/>
            <person name="Akmal A."/>
            <person name="Feldman A."/>
            <person name="Lin J.S."/>
            <person name="Chang W.E."/>
            <person name="Higgs B.W."/>
            <person name="Demirev P."/>
            <person name="Lindquist J."/>
            <person name="Liem A."/>
            <person name="Fochler E."/>
            <person name="Read T.D."/>
            <person name="Tapia R."/>
            <person name="Johnson S."/>
            <person name="Bishop-Lilly K.A."/>
            <person name="Detter C."/>
            <person name="Han C."/>
            <person name="Sozhamannan S."/>
            <person name="Rosenzweig C.N."/>
            <person name="Skowronski E.W."/>
        </authorList>
    </citation>
    <scope>NUCLEOTIDE SEQUENCE [LARGE SCALE GENOMIC DNA]</scope>
    <source>
        <strain evidence="2 3">MLST1</strain>
    </source>
</reference>
<feature type="compositionally biased region" description="Low complexity" evidence="1">
    <location>
        <begin position="57"/>
        <end position="92"/>
    </location>
</feature>
<keyword evidence="3" id="KW-1185">Reference proteome</keyword>
<evidence type="ECO:0000313" key="3">
    <source>
        <dbReference type="Proteomes" id="UP000288293"/>
    </source>
</evidence>
<evidence type="ECO:0000256" key="1">
    <source>
        <dbReference type="SAM" id="MobiDB-lite"/>
    </source>
</evidence>
<dbReference type="Proteomes" id="UP000288293">
    <property type="component" value="Unassembled WGS sequence"/>
</dbReference>
<dbReference type="OrthoDB" id="5772010at2"/>
<dbReference type="AlphaFoldDB" id="A0A432W6A7"/>